<name>A0A975IWJ5_9CAUL</name>
<evidence type="ECO:0000313" key="1">
    <source>
        <dbReference type="EMBL" id="QUD89654.1"/>
    </source>
</evidence>
<dbReference type="EMBL" id="CP073078">
    <property type="protein sequence ID" value="QUD89654.1"/>
    <property type="molecule type" value="Genomic_DNA"/>
</dbReference>
<dbReference type="Proteomes" id="UP000676409">
    <property type="component" value="Chromosome"/>
</dbReference>
<dbReference type="RefSeq" id="WP_211939706.1">
    <property type="nucleotide sequence ID" value="NZ_CP073078.1"/>
</dbReference>
<evidence type="ECO:0000313" key="2">
    <source>
        <dbReference type="Proteomes" id="UP000676409"/>
    </source>
</evidence>
<dbReference type="SUPFAM" id="SSF51120">
    <property type="entry name" value="beta-Roll"/>
    <property type="match status" value="1"/>
</dbReference>
<dbReference type="KEGG" id="caul:KCG34_07205"/>
<organism evidence="1 2">
    <name type="scientific">Phenylobacterium montanum</name>
    <dbReference type="NCBI Taxonomy" id="2823693"/>
    <lineage>
        <taxon>Bacteria</taxon>
        <taxon>Pseudomonadati</taxon>
        <taxon>Pseudomonadota</taxon>
        <taxon>Alphaproteobacteria</taxon>
        <taxon>Caulobacterales</taxon>
        <taxon>Caulobacteraceae</taxon>
        <taxon>Phenylobacterium</taxon>
    </lineage>
</organism>
<proteinExistence type="predicted"/>
<sequence>MASANWMNVLGGDWSTGSDWSTGAAPGASTDAVVAASGSYQVAINSAAVALSLTLNDAGATVLDSASLTLGGPLTLTAGTFNLDTAGSLGWSSGSGAISIGGGATFNAAGTHTLDNLQINMGTPDPALGQANLTFGDLTLGSSAVIGFNGGPTSTSSAFQSIMGASLTNNGLIEAIQNYASALIYVGTLTNNGTLLNSSASGYTVEATDISNTGTITASGPGGIGISAFGTFTNSGVINDSAGIAVASPGFANNGTINLTGSGGYFAVVAPLSSTPVVPAWTMTGTGSVNLKGVGNTLEFIETQTFGQGTISLTGSNEQIVVVSSATNAPSGSVSAYLTIGSSAVITQTAGTALFTYSNPGGLADALINDGTIALSASGGSTTIATTAFTNNGTVSVSNGDHLLVQAAMDGSGAIDIATGGVAEIAAAAAASDKVAFLDGQSDLLRLDAAASFASAVNGFGVGDTIDLRGLVATSAGWSGGVLTVGLSGGGSLKLNIAGNYAGASFIRTSDGAGGTNITLGQSALDSWAQPVNGDWSDATKWSTGKVPTATDDALIGGATGYVVAVTTAAAAHSLTLNDASTSVRLTGSLSLGAALGVTAGTIDIGGGPGGGAITAASLTNNGTITGDTAIDGGLSPGSSGQTNVHSINVSGAFINNGVLSSDASGGVISEVLVTAGTITNTGTVRSAAAGDGFVELNSTASVTNSGTFATTANGGIGVSAPSFVNNGQINLAGGNDDLEITSAYSGGAFSTPTTTTGTGTITLSGLGSRIRFLGSQTFAQGTIALAGAGATLTDASIGLPGGPPVSLLTFGANSVINATAASADITSWYNSGNRITNNGAINASATGGTLTIDPALFTNNGAIAVTGGDRLVLKAATDGTGTISLASGSTAEIVQSLASGGQVSFADAAGDLLRLDAPSGFAATVSGFAKGDVIDLRGLAGTSAAWSGGVLTVQLSGGGTYGLKLAGAYAGTSFQVASDGAGGSLVTIGSAAPPPAGLAGSMSLTAATEGSATAAQVASFTDSNLSDTAAAFSALITWGDGTTSAGTVAGSSGAFTVSAGGGHVYAGEGSYAAKVDVTRTADSARLSLSGSIAVGEGDVLAVQTAPHLSATEQQAFSATLATFTDTYAGNVAGDFTATIDWGDGTTSAGVVSFASGLISVAGTHAYGAAGTNPITVTLQEVDGSAHITASGSIDVAPSPDDTYVLTPHADSFTDTDGDDTYLAASNTLTKGDVITGGGGMNRMILSGGGTFDLRAPTTLSGIPTLNAQEGQTAYSSGALNFTNHRQVIYLRDGLDLTLNVGADPGANSQNPNASGIVIFGANNHDVINLSSGADQVFVGGAGETVHGGGGKNQIVVNATTVAATLDGGGGASTLCLTGGGTVALGANITNFATVNLGAAPAGSTQPAWNFTANGIHGLKISDITGGADVITVGDASQIVATGGGTYRVKVNARTAGALVWASTGADLIEVVGGGSVALNRGDHGVSTVMLDQATSIAVGPGVGQIIGSTAADSITAGGANETLIGNGGLDTLVGYAGGGDTFKDTAAHLNGDVVKNFAAAGDRIDVTDLAPSAIAPSFVEDNSNSFGVLSLTDGTHTAKITLFGQFSAAGFHVASDGGSGEIVTYTPPPAHALAAPLG</sequence>
<dbReference type="InterPro" id="IPR011049">
    <property type="entry name" value="Serralysin-like_metalloprot_C"/>
</dbReference>
<gene>
    <name evidence="1" type="ORF">KCG34_07205</name>
</gene>
<protein>
    <submittedName>
        <fullName evidence="1">Uncharacterized protein</fullName>
    </submittedName>
</protein>
<keyword evidence="2" id="KW-1185">Reference proteome</keyword>
<reference evidence="1" key="1">
    <citation type="submission" date="2021-04" db="EMBL/GenBank/DDBJ databases">
        <title>The complete genome sequence of Caulobacter sp. S6.</title>
        <authorList>
            <person name="Tang Y."/>
            <person name="Ouyang W."/>
            <person name="Liu Q."/>
            <person name="Huang B."/>
            <person name="Guo Z."/>
            <person name="Lei P."/>
        </authorList>
    </citation>
    <scope>NUCLEOTIDE SEQUENCE</scope>
    <source>
        <strain evidence="1">S6</strain>
    </source>
</reference>
<accession>A0A975IWJ5</accession>